<dbReference type="SMART" id="SM00567">
    <property type="entry name" value="EZ_HEAT"/>
    <property type="match status" value="3"/>
</dbReference>
<dbReference type="EMBL" id="BA000048">
    <property type="protein sequence ID" value="BAJ51098.1"/>
    <property type="molecule type" value="Genomic_DNA"/>
</dbReference>
<dbReference type="GO" id="GO:0016491">
    <property type="term" value="F:oxidoreductase activity"/>
    <property type="evidence" value="ECO:0007669"/>
    <property type="project" value="TreeGrafter"/>
</dbReference>
<dbReference type="Pfam" id="PF13646">
    <property type="entry name" value="HEAT_2"/>
    <property type="match status" value="1"/>
</dbReference>
<dbReference type="InterPro" id="IPR016024">
    <property type="entry name" value="ARM-type_fold"/>
</dbReference>
<evidence type="ECO:0000313" key="3">
    <source>
        <dbReference type="Proteomes" id="UP000008120"/>
    </source>
</evidence>
<organism evidence="1 3">
    <name type="scientific">Caldiarchaeum subterraneum</name>
    <dbReference type="NCBI Taxonomy" id="311458"/>
    <lineage>
        <taxon>Archaea</taxon>
        <taxon>Nitrososphaerota</taxon>
        <taxon>Candidatus Caldarchaeales</taxon>
        <taxon>Candidatus Caldarchaeaceae</taxon>
        <taxon>Candidatus Caldarchaeum</taxon>
    </lineage>
</organism>
<reference evidence="1 3" key="1">
    <citation type="journal article" date="2005" name="Environ. Microbiol.">
        <title>Genetic and functional properties of uncultivated thermophilic crenarchaeotes from a subsurface gold mine as revealed by analysis of genome fragments.</title>
        <authorList>
            <person name="Nunoura T."/>
            <person name="Hirayama H."/>
            <person name="Takami H."/>
            <person name="Oida H."/>
            <person name="Nishi S."/>
            <person name="Shimamura S."/>
            <person name="Suzuki Y."/>
            <person name="Inagaki F."/>
            <person name="Takai K."/>
            <person name="Nealson K.H."/>
            <person name="Horikoshi K."/>
        </authorList>
    </citation>
    <scope>NUCLEOTIDE SEQUENCE [LARGE SCALE GENOMIC DNA]</scope>
</reference>
<sequence>MELRAVKIPEERLKIFFEMEEKFREKDAEYFRSLLKSDDFVIRARATCILAEIGGRDYIQDLAEVLLHDDNPIVRHEAAYSLGQLGYREAIPYLVESVKRDPHPIVRHESAIALGVIGRTDPVPDLLEALKDEAPEVVDSAIIALSNIEFCRRLFTQSVDEKAAEFARKTGG</sequence>
<dbReference type="PANTHER" id="PTHR12697">
    <property type="entry name" value="PBS LYASE HEAT-LIKE PROTEIN"/>
    <property type="match status" value="1"/>
</dbReference>
<protein>
    <submittedName>
        <fullName evidence="1">Heat repeat-containing PBS lyase</fullName>
    </submittedName>
</protein>
<dbReference type="InterPro" id="IPR004155">
    <property type="entry name" value="PBS_lyase_HEAT"/>
</dbReference>
<dbReference type="EMBL" id="AP011861">
    <property type="protein sequence ID" value="BAJ48270.1"/>
    <property type="molecule type" value="Genomic_DNA"/>
</dbReference>
<evidence type="ECO:0000313" key="1">
    <source>
        <dbReference type="EMBL" id="BAJ48270.1"/>
    </source>
</evidence>
<dbReference type="GO" id="GO:0016829">
    <property type="term" value="F:lyase activity"/>
    <property type="evidence" value="ECO:0007669"/>
    <property type="project" value="UniProtKB-KW"/>
</dbReference>
<reference evidence="1 3" key="2">
    <citation type="journal article" date="2011" name="Nucleic Acids Res.">
        <title>Insights into the evolution of Archaea and eukaryotic protein modifier systems revealed by the genome of a novel archaeal group.</title>
        <authorList>
            <person name="Nunoura T."/>
            <person name="Takaki Y."/>
            <person name="Kakuta J."/>
            <person name="Nishi S."/>
            <person name="Sugahara J."/>
            <person name="Kazama H."/>
            <person name="Chee G."/>
            <person name="Hattori M."/>
            <person name="Kanai A."/>
            <person name="Atomi H."/>
            <person name="Takai K."/>
            <person name="Takami H."/>
        </authorList>
    </citation>
    <scope>NUCLEOTIDE SEQUENCE [LARGE SCALE GENOMIC DNA]</scope>
</reference>
<dbReference type="AlphaFoldDB" id="E6N7K1"/>
<evidence type="ECO:0000313" key="2">
    <source>
        <dbReference type="EMBL" id="BAJ51098.1"/>
    </source>
</evidence>
<proteinExistence type="predicted"/>
<dbReference type="Proteomes" id="UP000008120">
    <property type="component" value="Chromosome"/>
</dbReference>
<dbReference type="PANTHER" id="PTHR12697:SF5">
    <property type="entry name" value="DEOXYHYPUSINE HYDROXYLASE"/>
    <property type="match status" value="1"/>
</dbReference>
<dbReference type="BioCyc" id="CCAL311458:G131R-1261-MONOMER"/>
<dbReference type="KEGG" id="csu:CSUB_C1247"/>
<dbReference type="Gene3D" id="1.25.10.10">
    <property type="entry name" value="Leucine-rich Repeat Variant"/>
    <property type="match status" value="1"/>
</dbReference>
<dbReference type="SUPFAM" id="SSF48371">
    <property type="entry name" value="ARM repeat"/>
    <property type="match status" value="1"/>
</dbReference>
<name>E6N7K1_CALS0</name>
<dbReference type="STRING" id="311458.CSUB_C1247"/>
<accession>E6N7K1</accession>
<keyword evidence="1" id="KW-0456">Lyase</keyword>
<gene>
    <name evidence="2" type="ORF">CSUB_C1247</name>
    <name evidence="1" type="ORF">HGMM_F31B05C06</name>
</gene>
<dbReference type="InterPro" id="IPR011989">
    <property type="entry name" value="ARM-like"/>
</dbReference>